<dbReference type="GO" id="GO:0005886">
    <property type="term" value="C:plasma membrane"/>
    <property type="evidence" value="ECO:0007669"/>
    <property type="project" value="UniProtKB-SubCell"/>
</dbReference>
<feature type="transmembrane region" description="Helical" evidence="8">
    <location>
        <begin position="314"/>
        <end position="332"/>
    </location>
</feature>
<keyword evidence="4" id="KW-0808">Transferase</keyword>
<gene>
    <name evidence="9" type="ORF">A2685_03275</name>
</gene>
<dbReference type="EMBL" id="MGGB01000021">
    <property type="protein sequence ID" value="OGM19191.1"/>
    <property type="molecule type" value="Genomic_DNA"/>
</dbReference>
<dbReference type="InterPro" id="IPR050297">
    <property type="entry name" value="LipidA_mod_glycosyltrf_83"/>
</dbReference>
<dbReference type="PANTHER" id="PTHR33908:SF3">
    <property type="entry name" value="UNDECAPRENYL PHOSPHATE-ALPHA-4-AMINO-4-DEOXY-L-ARABINOSE ARABINOSYL TRANSFERASE"/>
    <property type="match status" value="1"/>
</dbReference>
<feature type="transmembrane region" description="Helical" evidence="8">
    <location>
        <begin position="120"/>
        <end position="137"/>
    </location>
</feature>
<protein>
    <submittedName>
        <fullName evidence="9">Uncharacterized protein</fullName>
    </submittedName>
</protein>
<dbReference type="PANTHER" id="PTHR33908">
    <property type="entry name" value="MANNOSYLTRANSFERASE YKCB-RELATED"/>
    <property type="match status" value="1"/>
</dbReference>
<keyword evidence="2" id="KW-1003">Cell membrane</keyword>
<feature type="transmembrane region" description="Helical" evidence="8">
    <location>
        <begin position="7"/>
        <end position="23"/>
    </location>
</feature>
<proteinExistence type="predicted"/>
<comment type="subcellular location">
    <subcellularLocation>
        <location evidence="1">Cell membrane</location>
        <topology evidence="1">Multi-pass membrane protein</topology>
    </subcellularLocation>
</comment>
<evidence type="ECO:0000256" key="1">
    <source>
        <dbReference type="ARBA" id="ARBA00004651"/>
    </source>
</evidence>
<evidence type="ECO:0000256" key="2">
    <source>
        <dbReference type="ARBA" id="ARBA00022475"/>
    </source>
</evidence>
<feature type="transmembrane region" description="Helical" evidence="8">
    <location>
        <begin position="338"/>
        <end position="357"/>
    </location>
</feature>
<dbReference type="GO" id="GO:0009103">
    <property type="term" value="P:lipopolysaccharide biosynthetic process"/>
    <property type="evidence" value="ECO:0007669"/>
    <property type="project" value="UniProtKB-ARBA"/>
</dbReference>
<name>A0A1F7XVY7_9BACT</name>
<accession>A0A1F7XVY7</accession>
<dbReference type="GO" id="GO:0016763">
    <property type="term" value="F:pentosyltransferase activity"/>
    <property type="evidence" value="ECO:0007669"/>
    <property type="project" value="TreeGrafter"/>
</dbReference>
<evidence type="ECO:0000313" key="10">
    <source>
        <dbReference type="Proteomes" id="UP000178446"/>
    </source>
</evidence>
<evidence type="ECO:0000256" key="5">
    <source>
        <dbReference type="ARBA" id="ARBA00022692"/>
    </source>
</evidence>
<evidence type="ECO:0000256" key="4">
    <source>
        <dbReference type="ARBA" id="ARBA00022679"/>
    </source>
</evidence>
<feature type="transmembrane region" description="Helical" evidence="8">
    <location>
        <begin position="143"/>
        <end position="161"/>
    </location>
</feature>
<evidence type="ECO:0000256" key="3">
    <source>
        <dbReference type="ARBA" id="ARBA00022676"/>
    </source>
</evidence>
<dbReference type="Proteomes" id="UP000178446">
    <property type="component" value="Unassembled WGS sequence"/>
</dbReference>
<feature type="transmembrane region" description="Helical" evidence="8">
    <location>
        <begin position="364"/>
        <end position="384"/>
    </location>
</feature>
<organism evidence="9 10">
    <name type="scientific">Candidatus Woesebacteria bacterium RIFCSPHIGHO2_01_FULL_37_10</name>
    <dbReference type="NCBI Taxonomy" id="1802489"/>
    <lineage>
        <taxon>Bacteria</taxon>
        <taxon>Candidatus Woeseibacteriota</taxon>
    </lineage>
</organism>
<keyword evidence="5 8" id="KW-0812">Transmembrane</keyword>
<keyword evidence="3" id="KW-0328">Glycosyltransferase</keyword>
<evidence type="ECO:0000313" key="9">
    <source>
        <dbReference type="EMBL" id="OGM19191.1"/>
    </source>
</evidence>
<sequence>MRKIYKSLIVAIILVIAGFIYIYKLDKIPSGVYVDEATVAYNAFSISETGRDEYGKSYPMLFRLLGSYTPPVFVYSALPLIKLFGTKIIAFRFISVVSALVSILIFYQLIRKMKLFRLEISYYAATLFYAISPWLVFNARLGYEVTLAFTIFNIGLYFYYASIKNSKFLVWGVMFSSLSTYIAHTQRYLFFAFIPLYFLFFRRLIFKKSNVKILKRAVFTLFITQIPNLLLIGMPAFWVKNERLLDQKSMELVRNLINQFLTYVSPKSLFFEMPDIDLQHTLPEISLMYNWMVIPYLFGIFLLIKNLKAVKYKFILFVFVLSILPATMSGQFVSTQRLLPFLFPLMVVIGIGIDKLISKTRLKVSTIAVFLLTFYSLIMLYRSYFVLFPIERANAWNYGYEDLVIFLNNNPEKKYIIDNTRNPRLYILLLYFLRYPPDIYQKEVDKFYLVNYYKSPPPVFQNSFGNIEVRPIDWSKDPLEKAILIGDPLAISEGQQKEHSLSKIHAIKDVFGDNLFVIYRTRDW</sequence>
<dbReference type="AlphaFoldDB" id="A0A1F7XVY7"/>
<feature type="transmembrane region" description="Helical" evidence="8">
    <location>
        <begin position="288"/>
        <end position="307"/>
    </location>
</feature>
<feature type="transmembrane region" description="Helical" evidence="8">
    <location>
        <begin position="217"/>
        <end position="238"/>
    </location>
</feature>
<evidence type="ECO:0000256" key="7">
    <source>
        <dbReference type="ARBA" id="ARBA00023136"/>
    </source>
</evidence>
<reference evidence="9 10" key="1">
    <citation type="journal article" date="2016" name="Nat. Commun.">
        <title>Thousands of microbial genomes shed light on interconnected biogeochemical processes in an aquifer system.</title>
        <authorList>
            <person name="Anantharaman K."/>
            <person name="Brown C.T."/>
            <person name="Hug L.A."/>
            <person name="Sharon I."/>
            <person name="Castelle C.J."/>
            <person name="Probst A.J."/>
            <person name="Thomas B.C."/>
            <person name="Singh A."/>
            <person name="Wilkins M.J."/>
            <person name="Karaoz U."/>
            <person name="Brodie E.L."/>
            <person name="Williams K.H."/>
            <person name="Hubbard S.S."/>
            <person name="Banfield J.F."/>
        </authorList>
    </citation>
    <scope>NUCLEOTIDE SEQUENCE [LARGE SCALE GENOMIC DNA]</scope>
</reference>
<evidence type="ECO:0000256" key="8">
    <source>
        <dbReference type="SAM" id="Phobius"/>
    </source>
</evidence>
<feature type="transmembrane region" description="Helical" evidence="8">
    <location>
        <begin position="189"/>
        <end position="205"/>
    </location>
</feature>
<keyword evidence="6 8" id="KW-1133">Transmembrane helix</keyword>
<dbReference type="GO" id="GO:0010041">
    <property type="term" value="P:response to iron(III) ion"/>
    <property type="evidence" value="ECO:0007669"/>
    <property type="project" value="TreeGrafter"/>
</dbReference>
<feature type="transmembrane region" description="Helical" evidence="8">
    <location>
        <begin position="88"/>
        <end position="108"/>
    </location>
</feature>
<evidence type="ECO:0000256" key="6">
    <source>
        <dbReference type="ARBA" id="ARBA00022989"/>
    </source>
</evidence>
<comment type="caution">
    <text evidence="9">The sequence shown here is derived from an EMBL/GenBank/DDBJ whole genome shotgun (WGS) entry which is preliminary data.</text>
</comment>
<keyword evidence="7 8" id="KW-0472">Membrane</keyword>